<reference evidence="10" key="2">
    <citation type="submission" date="2025-09" db="UniProtKB">
        <authorList>
            <consortium name="Ensembl"/>
        </authorList>
    </citation>
    <scope>IDENTIFICATION</scope>
</reference>
<keyword evidence="3" id="KW-0521">NADP</keyword>
<dbReference type="InterPro" id="IPR051034">
    <property type="entry name" value="Mito_Enoyl-ACP_Reductase"/>
</dbReference>
<dbReference type="Ensembl" id="ENSEBUT00000025546.1">
    <property type="protein sequence ID" value="ENSEBUP00000024970.1"/>
    <property type="gene ID" value="ENSEBUG00000015414.1"/>
</dbReference>
<dbReference type="AlphaFoldDB" id="A0A8C4R5D5"/>
<dbReference type="Proteomes" id="UP000694388">
    <property type="component" value="Unplaced"/>
</dbReference>
<evidence type="ECO:0000256" key="5">
    <source>
        <dbReference type="ARBA" id="ARBA00023002"/>
    </source>
</evidence>
<evidence type="ECO:0000259" key="9">
    <source>
        <dbReference type="Pfam" id="PF08240"/>
    </source>
</evidence>
<organism evidence="10 11">
    <name type="scientific">Eptatretus burgeri</name>
    <name type="common">Inshore hagfish</name>
    <dbReference type="NCBI Taxonomy" id="7764"/>
    <lineage>
        <taxon>Eukaryota</taxon>
        <taxon>Metazoa</taxon>
        <taxon>Chordata</taxon>
        <taxon>Craniata</taxon>
        <taxon>Vertebrata</taxon>
        <taxon>Cyclostomata</taxon>
        <taxon>Myxini</taxon>
        <taxon>Myxiniformes</taxon>
        <taxon>Myxinidae</taxon>
        <taxon>Eptatretinae</taxon>
        <taxon>Eptatretus</taxon>
    </lineage>
</organism>
<evidence type="ECO:0000256" key="7">
    <source>
        <dbReference type="ARBA" id="ARBA00041058"/>
    </source>
</evidence>
<comment type="subcellular location">
    <subcellularLocation>
        <location evidence="1">Mitochondrion</location>
    </subcellularLocation>
</comment>
<dbReference type="Gene3D" id="3.40.50.720">
    <property type="entry name" value="NAD(P)-binding Rossmann-like Domain"/>
    <property type="match status" value="1"/>
</dbReference>
<dbReference type="GeneTree" id="ENSGT00940000156592"/>
<reference evidence="10" key="1">
    <citation type="submission" date="2025-08" db="UniProtKB">
        <authorList>
            <consortium name="Ensembl"/>
        </authorList>
    </citation>
    <scope>IDENTIFICATION</scope>
</reference>
<evidence type="ECO:0000256" key="3">
    <source>
        <dbReference type="ARBA" id="ARBA00022857"/>
    </source>
</evidence>
<dbReference type="Pfam" id="PF08240">
    <property type="entry name" value="ADH_N"/>
    <property type="match status" value="1"/>
</dbReference>
<evidence type="ECO:0000313" key="10">
    <source>
        <dbReference type="Ensembl" id="ENSEBUP00000024970.1"/>
    </source>
</evidence>
<evidence type="ECO:0000256" key="6">
    <source>
        <dbReference type="ARBA" id="ARBA00023128"/>
    </source>
</evidence>
<keyword evidence="6" id="KW-0496">Mitochondrion</keyword>
<feature type="domain" description="Alcohol dehydrogenase-like N-terminal" evidence="9">
    <location>
        <begin position="3"/>
        <end position="73"/>
    </location>
</feature>
<protein>
    <recommendedName>
        <fullName evidence="7">Enoyl-[acyl-carrier-protein] reductase, mitochondrial</fullName>
    </recommendedName>
    <alternativeName>
        <fullName evidence="8">2-enoyl thioester reductase</fullName>
    </alternativeName>
</protein>
<keyword evidence="5" id="KW-0560">Oxidoreductase</keyword>
<dbReference type="PANTHER" id="PTHR43981:SF2">
    <property type="entry name" value="ENOYL-[ACYL-CARRIER-PROTEIN] REDUCTASE, MITOCHONDRIAL"/>
    <property type="match status" value="1"/>
</dbReference>
<accession>A0A8C4R5D5</accession>
<dbReference type="InterPro" id="IPR013154">
    <property type="entry name" value="ADH-like_N"/>
</dbReference>
<keyword evidence="4" id="KW-0809">Transit peptide</keyword>
<dbReference type="OMA" id="PAICGNE"/>
<evidence type="ECO:0000313" key="11">
    <source>
        <dbReference type="Proteomes" id="UP000694388"/>
    </source>
</evidence>
<dbReference type="Gene3D" id="3.90.180.10">
    <property type="entry name" value="Medium-chain alcohol dehydrogenases, catalytic domain"/>
    <property type="match status" value="1"/>
</dbReference>
<dbReference type="InterPro" id="IPR011032">
    <property type="entry name" value="GroES-like_sf"/>
</dbReference>
<dbReference type="SUPFAM" id="SSF51735">
    <property type="entry name" value="NAD(P)-binding Rossmann-fold domains"/>
    <property type="match status" value="1"/>
</dbReference>
<evidence type="ECO:0000256" key="4">
    <source>
        <dbReference type="ARBA" id="ARBA00022946"/>
    </source>
</evidence>
<dbReference type="GO" id="GO:0016491">
    <property type="term" value="F:oxidoreductase activity"/>
    <property type="evidence" value="ECO:0007669"/>
    <property type="project" value="UniProtKB-KW"/>
</dbReference>
<dbReference type="PANTHER" id="PTHR43981">
    <property type="entry name" value="ENOYL-[ACYL-CARRIER-PROTEIN] REDUCTASE, MITOCHONDRIAL"/>
    <property type="match status" value="1"/>
</dbReference>
<dbReference type="InterPro" id="IPR036291">
    <property type="entry name" value="NAD(P)-bd_dom_sf"/>
</dbReference>
<dbReference type="CDD" id="cd08290">
    <property type="entry name" value="ETR"/>
    <property type="match status" value="1"/>
</dbReference>
<name>A0A8C4R5D5_EPTBU</name>
<sequence>MLAAPINPADINMVQGSYAILPSLPAVGGNEGVAEVEEVGAKVDRLKLGDWVVPSDAGFGTWRTVAVCAETSLQRIPKKLPLAMAAMLSVNPCTALRMLRDFVPLNPGNVTITSSNDDINDAYLIFQLITLQFCYYRPELEAMVAQLKAIGADHVFTEEELRKPALNDVFKPRLALNLDSSGTYALIFRNLHIRGFWITQWKKDNAHVRDLVTLTLGGKLKIELRGAMQV</sequence>
<keyword evidence="11" id="KW-1185">Reference proteome</keyword>
<dbReference type="GO" id="GO:0006631">
    <property type="term" value="P:fatty acid metabolic process"/>
    <property type="evidence" value="ECO:0007669"/>
    <property type="project" value="TreeGrafter"/>
</dbReference>
<dbReference type="SUPFAM" id="SSF50129">
    <property type="entry name" value="GroES-like"/>
    <property type="match status" value="1"/>
</dbReference>
<proteinExistence type="inferred from homology"/>
<comment type="similarity">
    <text evidence="2">Belongs to the zinc-containing alcohol dehydrogenase family. Quinone oxidoreductase subfamily.</text>
</comment>
<dbReference type="GO" id="GO:0005739">
    <property type="term" value="C:mitochondrion"/>
    <property type="evidence" value="ECO:0007669"/>
    <property type="project" value="UniProtKB-SubCell"/>
</dbReference>
<evidence type="ECO:0000256" key="1">
    <source>
        <dbReference type="ARBA" id="ARBA00004173"/>
    </source>
</evidence>
<evidence type="ECO:0000256" key="8">
    <source>
        <dbReference type="ARBA" id="ARBA00042123"/>
    </source>
</evidence>
<evidence type="ECO:0000256" key="2">
    <source>
        <dbReference type="ARBA" id="ARBA00010371"/>
    </source>
</evidence>